<dbReference type="GO" id="GO:0007059">
    <property type="term" value="P:chromosome segregation"/>
    <property type="evidence" value="ECO:0007669"/>
    <property type="project" value="UniProtKB-KW"/>
</dbReference>
<dbReference type="InterPro" id="IPR003115">
    <property type="entry name" value="ParB_N"/>
</dbReference>
<dbReference type="FunFam" id="3.90.1530.30:FF:000001">
    <property type="entry name" value="Chromosome partitioning protein ParB"/>
    <property type="match status" value="1"/>
</dbReference>
<dbReference type="Proteomes" id="UP000597668">
    <property type="component" value="Unassembled WGS sequence"/>
</dbReference>
<dbReference type="NCBIfam" id="TIGR00180">
    <property type="entry name" value="parB_part"/>
    <property type="match status" value="1"/>
</dbReference>
<evidence type="ECO:0000313" key="6">
    <source>
        <dbReference type="EMBL" id="MBC3516589.1"/>
    </source>
</evidence>
<dbReference type="GO" id="GO:0003677">
    <property type="term" value="F:DNA binding"/>
    <property type="evidence" value="ECO:0007669"/>
    <property type="project" value="UniProtKB-KW"/>
</dbReference>
<dbReference type="OrthoDB" id="9802051at2"/>
<dbReference type="FunFam" id="1.10.10.2830:FF:000001">
    <property type="entry name" value="Chromosome partitioning protein ParB"/>
    <property type="match status" value="1"/>
</dbReference>
<sequence length="263" mass="29947">MVFSRKKVVGKVVSLPVSQIRPNPAQPRLRFDAYELISLAESIRQNGLLQPITVREVGDGYELISGERRLRATKLAKLRQINCIIVDTDEQQSAVFALLENIQRQDLDYFEQARGIKKLIECWGITQEQAAARLGMAQSTLANKLRLLGLEEDLQKYVVEQKLSERHARALLTVDRAHRMEVAQTVCARHLNVVQTEEYIEKMEMAAKKPQRRNLFIVKDVRIFLNTVGKAIDMMKQAGVDAVANTTQCGDYIEYNIRIPLAK</sequence>
<evidence type="ECO:0000313" key="7">
    <source>
        <dbReference type="Proteomes" id="UP000597668"/>
    </source>
</evidence>
<dbReference type="InterPro" id="IPR050336">
    <property type="entry name" value="Chromosome_partition/occlusion"/>
</dbReference>
<reference evidence="6" key="1">
    <citation type="submission" date="2020-08" db="EMBL/GenBank/DDBJ databases">
        <authorList>
            <person name="Liu C."/>
            <person name="Sun Q."/>
        </authorList>
    </citation>
    <scope>NUCLEOTIDE SEQUENCE</scope>
    <source>
        <strain evidence="6">NSJ-65</strain>
    </source>
</reference>
<dbReference type="InterPro" id="IPR004437">
    <property type="entry name" value="ParB/RepB/Spo0J"/>
</dbReference>
<protein>
    <submittedName>
        <fullName evidence="6">ParB/RepB/Spo0J family partition protein</fullName>
    </submittedName>
</protein>
<dbReference type="CDD" id="cd16393">
    <property type="entry name" value="SPO0J_N"/>
    <property type="match status" value="1"/>
</dbReference>
<dbReference type="Gene3D" id="3.90.1530.30">
    <property type="match status" value="1"/>
</dbReference>
<dbReference type="InterPro" id="IPR036086">
    <property type="entry name" value="ParB/Sulfiredoxin_sf"/>
</dbReference>
<dbReference type="Gene3D" id="1.10.10.2830">
    <property type="match status" value="1"/>
</dbReference>
<dbReference type="PANTHER" id="PTHR33375">
    <property type="entry name" value="CHROMOSOME-PARTITIONING PROTEIN PARB-RELATED"/>
    <property type="match status" value="1"/>
</dbReference>
<dbReference type="PANTHER" id="PTHR33375:SF1">
    <property type="entry name" value="CHROMOSOME-PARTITIONING PROTEIN PARB-RELATED"/>
    <property type="match status" value="1"/>
</dbReference>
<evidence type="ECO:0000256" key="4">
    <source>
        <dbReference type="ARBA" id="ARBA00023125"/>
    </source>
</evidence>
<proteinExistence type="inferred from homology"/>
<dbReference type="AlphaFoldDB" id="A0A8J6LUD4"/>
<evidence type="ECO:0000259" key="5">
    <source>
        <dbReference type="SMART" id="SM00470"/>
    </source>
</evidence>
<evidence type="ECO:0000256" key="2">
    <source>
        <dbReference type="ARBA" id="ARBA00006295"/>
    </source>
</evidence>
<dbReference type="Pfam" id="PF17762">
    <property type="entry name" value="HTH_ParB"/>
    <property type="match status" value="1"/>
</dbReference>
<dbReference type="GO" id="GO:0009295">
    <property type="term" value="C:nucleoid"/>
    <property type="evidence" value="ECO:0007669"/>
    <property type="project" value="UniProtKB-SubCell"/>
</dbReference>
<keyword evidence="7" id="KW-1185">Reference proteome</keyword>
<dbReference type="SUPFAM" id="SSF109709">
    <property type="entry name" value="KorB DNA-binding domain-like"/>
    <property type="match status" value="1"/>
</dbReference>
<accession>A0A8J6LUD4</accession>
<organism evidence="6 7">
    <name type="scientific">Neobittarella massiliensis</name>
    <name type="common">ex Bilen et al. 2018</name>
    <dbReference type="NCBI Taxonomy" id="2041842"/>
    <lineage>
        <taxon>Bacteria</taxon>
        <taxon>Bacillati</taxon>
        <taxon>Bacillota</taxon>
        <taxon>Clostridia</taxon>
        <taxon>Eubacteriales</taxon>
        <taxon>Oscillospiraceae</taxon>
        <taxon>Neobittarella (ex Bilen et al. 2018)</taxon>
    </lineage>
</organism>
<gene>
    <name evidence="6" type="ORF">H8K20_09315</name>
</gene>
<dbReference type="EMBL" id="JACOGI010000002">
    <property type="protein sequence ID" value="MBC3516589.1"/>
    <property type="molecule type" value="Genomic_DNA"/>
</dbReference>
<dbReference type="SUPFAM" id="SSF110849">
    <property type="entry name" value="ParB/Sulfiredoxin"/>
    <property type="match status" value="1"/>
</dbReference>
<dbReference type="SMART" id="SM00470">
    <property type="entry name" value="ParB"/>
    <property type="match status" value="1"/>
</dbReference>
<comment type="subcellular location">
    <subcellularLocation>
        <location evidence="1">Cytoplasm</location>
        <location evidence="1">Nucleoid</location>
    </subcellularLocation>
</comment>
<comment type="caution">
    <text evidence="6">The sequence shown here is derived from an EMBL/GenBank/DDBJ whole genome shotgun (WGS) entry which is preliminary data.</text>
</comment>
<dbReference type="InterPro" id="IPR041468">
    <property type="entry name" value="HTH_ParB/Spo0J"/>
</dbReference>
<dbReference type="Pfam" id="PF02195">
    <property type="entry name" value="ParB_N"/>
    <property type="match status" value="1"/>
</dbReference>
<feature type="domain" description="ParB-like N-terminal" evidence="5">
    <location>
        <begin position="13"/>
        <end position="102"/>
    </location>
</feature>
<evidence type="ECO:0000256" key="3">
    <source>
        <dbReference type="ARBA" id="ARBA00022829"/>
    </source>
</evidence>
<comment type="similarity">
    <text evidence="2">Belongs to the ParB family.</text>
</comment>
<keyword evidence="3" id="KW-0159">Chromosome partition</keyword>
<name>A0A8J6LUD4_9FIRM</name>
<keyword evidence="4" id="KW-0238">DNA-binding</keyword>
<evidence type="ECO:0000256" key="1">
    <source>
        <dbReference type="ARBA" id="ARBA00004453"/>
    </source>
</evidence>
<dbReference type="GO" id="GO:0005694">
    <property type="term" value="C:chromosome"/>
    <property type="evidence" value="ECO:0007669"/>
    <property type="project" value="TreeGrafter"/>
</dbReference>